<evidence type="ECO:0000256" key="2">
    <source>
        <dbReference type="ARBA" id="ARBA00023002"/>
    </source>
</evidence>
<dbReference type="GO" id="GO:0004735">
    <property type="term" value="F:pyrroline-5-carboxylate reductase activity"/>
    <property type="evidence" value="ECO:0007669"/>
    <property type="project" value="UniProtKB-UniRule"/>
</dbReference>
<dbReference type="EMBL" id="QXTF01000003">
    <property type="protein sequence ID" value="RIX27424.1"/>
    <property type="molecule type" value="Genomic_DNA"/>
</dbReference>
<dbReference type="Pfam" id="PF14748">
    <property type="entry name" value="P5CR_dimer"/>
    <property type="match status" value="1"/>
</dbReference>
<evidence type="ECO:0000313" key="5">
    <source>
        <dbReference type="EMBL" id="RIX27424.1"/>
    </source>
</evidence>
<dbReference type="InterPro" id="IPR036291">
    <property type="entry name" value="NAD(P)-bd_dom_sf"/>
</dbReference>
<comment type="caution">
    <text evidence="5">The sequence shown here is derived from an EMBL/GenBank/DDBJ whole genome shotgun (WGS) entry which is preliminary data.</text>
</comment>
<comment type="catalytic activity">
    <reaction evidence="3">
        <text>L-proline + NADP(+) = (S)-1-pyrroline-5-carboxylate + NADPH + 2 H(+)</text>
        <dbReference type="Rhea" id="RHEA:14109"/>
        <dbReference type="ChEBI" id="CHEBI:15378"/>
        <dbReference type="ChEBI" id="CHEBI:17388"/>
        <dbReference type="ChEBI" id="CHEBI:57783"/>
        <dbReference type="ChEBI" id="CHEBI:58349"/>
        <dbReference type="ChEBI" id="CHEBI:60039"/>
        <dbReference type="EC" id="1.5.1.2"/>
    </reaction>
</comment>
<comment type="subcellular location">
    <subcellularLocation>
        <location evidence="3">Cytoplasm</location>
    </subcellularLocation>
</comment>
<comment type="function">
    <text evidence="3">Catalyzes the reduction of 1-pyrroline-5-carboxylate (PCA) to L-proline.</text>
</comment>
<keyword evidence="3" id="KW-0963">Cytoplasm</keyword>
<keyword evidence="3" id="KW-0521">NADP</keyword>
<keyword evidence="3" id="KW-0641">Proline biosynthesis</keyword>
<dbReference type="Gene3D" id="3.40.50.720">
    <property type="entry name" value="NAD(P)-binding Rossmann-like Domain"/>
    <property type="match status" value="1"/>
</dbReference>
<proteinExistence type="inferred from homology"/>
<evidence type="ECO:0000313" key="6">
    <source>
        <dbReference type="Proteomes" id="UP000285023"/>
    </source>
</evidence>
<comment type="pathway">
    <text evidence="3">Amino-acid biosynthesis; L-proline biosynthesis; L-proline from L-glutamate 5-semialdehyde: step 1/1.</text>
</comment>
<dbReference type="HAMAP" id="MF_01925">
    <property type="entry name" value="P5C_reductase"/>
    <property type="match status" value="1"/>
</dbReference>
<dbReference type="UniPathway" id="UPA00098">
    <property type="reaction ID" value="UER00361"/>
</dbReference>
<dbReference type="RefSeq" id="WP_119533576.1">
    <property type="nucleotide sequence ID" value="NZ_QXTF01000003.1"/>
</dbReference>
<gene>
    <name evidence="3" type="primary">proC</name>
    <name evidence="5" type="ORF">D3M59_10310</name>
</gene>
<dbReference type="InterPro" id="IPR029036">
    <property type="entry name" value="P5CR_dimer"/>
</dbReference>
<dbReference type="SUPFAM" id="SSF48179">
    <property type="entry name" value="6-phosphogluconate dehydrogenase C-terminal domain-like"/>
    <property type="match status" value="1"/>
</dbReference>
<comment type="catalytic activity">
    <reaction evidence="3">
        <text>L-proline + NAD(+) = (S)-1-pyrroline-5-carboxylate + NADH + 2 H(+)</text>
        <dbReference type="Rhea" id="RHEA:14105"/>
        <dbReference type="ChEBI" id="CHEBI:15378"/>
        <dbReference type="ChEBI" id="CHEBI:17388"/>
        <dbReference type="ChEBI" id="CHEBI:57540"/>
        <dbReference type="ChEBI" id="CHEBI:57945"/>
        <dbReference type="ChEBI" id="CHEBI:60039"/>
        <dbReference type="EC" id="1.5.1.2"/>
    </reaction>
</comment>
<dbReference type="Proteomes" id="UP000285023">
    <property type="component" value="Unassembled WGS sequence"/>
</dbReference>
<keyword evidence="3" id="KW-0028">Amino-acid biosynthesis</keyword>
<protein>
    <recommendedName>
        <fullName evidence="3">Pyrroline-5-carboxylate reductase</fullName>
        <shortName evidence="3">P5C reductase</shortName>
        <shortName evidence="3">P5CR</shortName>
        <ecNumber evidence="3">1.5.1.2</ecNumber>
    </recommendedName>
    <alternativeName>
        <fullName evidence="3">PCA reductase</fullName>
    </alternativeName>
</protein>
<dbReference type="PANTHER" id="PTHR11645:SF0">
    <property type="entry name" value="PYRROLINE-5-CARBOXYLATE REDUCTASE 3"/>
    <property type="match status" value="1"/>
</dbReference>
<evidence type="ECO:0000256" key="1">
    <source>
        <dbReference type="ARBA" id="ARBA00005525"/>
    </source>
</evidence>
<feature type="domain" description="Pyrroline-5-carboxylate reductase dimerisation" evidence="4">
    <location>
        <begin position="154"/>
        <end position="258"/>
    </location>
</feature>
<dbReference type="PANTHER" id="PTHR11645">
    <property type="entry name" value="PYRROLINE-5-CARBOXYLATE REDUCTASE"/>
    <property type="match status" value="1"/>
</dbReference>
<dbReference type="AlphaFoldDB" id="A0A418PZ59"/>
<dbReference type="GO" id="GO:0055129">
    <property type="term" value="P:L-proline biosynthetic process"/>
    <property type="evidence" value="ECO:0007669"/>
    <property type="project" value="UniProtKB-UniRule"/>
</dbReference>
<dbReference type="InterPro" id="IPR000304">
    <property type="entry name" value="Pyrroline-COOH_reductase"/>
</dbReference>
<accession>A0A418PZ59</accession>
<dbReference type="PIRSF" id="PIRSF000193">
    <property type="entry name" value="Pyrrol-5-carb_rd"/>
    <property type="match status" value="1"/>
</dbReference>
<reference evidence="5 6" key="1">
    <citation type="submission" date="2018-09" db="EMBL/GenBank/DDBJ databases">
        <title>Sphingomonas sp. DAC4.</title>
        <authorList>
            <person name="Seo T."/>
        </authorList>
    </citation>
    <scope>NUCLEOTIDE SEQUENCE [LARGE SCALE GENOMIC DNA]</scope>
    <source>
        <strain evidence="5 6">DAC4</strain>
    </source>
</reference>
<comment type="similarity">
    <text evidence="1 3">Belongs to the pyrroline-5-carboxylate reductase family.</text>
</comment>
<dbReference type="OrthoDB" id="9805754at2"/>
<evidence type="ECO:0000259" key="4">
    <source>
        <dbReference type="Pfam" id="PF14748"/>
    </source>
</evidence>
<dbReference type="Gene3D" id="1.10.3730.10">
    <property type="entry name" value="ProC C-terminal domain-like"/>
    <property type="match status" value="1"/>
</dbReference>
<name>A0A418PZ59_9SPHN</name>
<dbReference type="InterPro" id="IPR008927">
    <property type="entry name" value="6-PGluconate_DH-like_C_sf"/>
</dbReference>
<keyword evidence="6" id="KW-1185">Reference proteome</keyword>
<dbReference type="GO" id="GO:0005737">
    <property type="term" value="C:cytoplasm"/>
    <property type="evidence" value="ECO:0007669"/>
    <property type="project" value="UniProtKB-SubCell"/>
</dbReference>
<keyword evidence="2 3" id="KW-0560">Oxidoreductase</keyword>
<dbReference type="EC" id="1.5.1.2" evidence="3"/>
<organism evidence="5 6">
    <name type="scientific">Sphingomonas edaphi</name>
    <dbReference type="NCBI Taxonomy" id="2315689"/>
    <lineage>
        <taxon>Bacteria</taxon>
        <taxon>Pseudomonadati</taxon>
        <taxon>Pseudomonadota</taxon>
        <taxon>Alphaproteobacteria</taxon>
        <taxon>Sphingomonadales</taxon>
        <taxon>Sphingomonadaceae</taxon>
        <taxon>Sphingomonas</taxon>
    </lineage>
</organism>
<sequence length="271" mass="27554">MTPAFPTPAWLVGCGNMAGAMVEGWRRAGADFSGVTVIRPSGTPVDGIRTVTTLPNETPRFVMLGFKPQKLDEVAPSLAAKCGPDTVVVSLLAGVEVSSLRARIPLVRAIVRVLPNLPVAIGAGVLPVHGDGDAVHEVVELLRPLGLVIATEEEDGLAAIGAIAGAGPAYVARFADALAEAGTANGVEGDALGIALQTLVGTAALMQATGENGRQLSKRVASPGGTTEAGLAVLEEDGALSGLVARTIEAAIRRGRELAQAAAIDRPERLA</sequence>
<evidence type="ECO:0000256" key="3">
    <source>
        <dbReference type="HAMAP-Rule" id="MF_01925"/>
    </source>
</evidence>
<dbReference type="SUPFAM" id="SSF51735">
    <property type="entry name" value="NAD(P)-binding Rossmann-fold domains"/>
    <property type="match status" value="1"/>
</dbReference>